<evidence type="ECO:0000313" key="2">
    <source>
        <dbReference type="EMBL" id="KAL3099247.1"/>
    </source>
</evidence>
<organism evidence="2 4">
    <name type="scientific">Heterodera trifolii</name>
    <dbReference type="NCBI Taxonomy" id="157864"/>
    <lineage>
        <taxon>Eukaryota</taxon>
        <taxon>Metazoa</taxon>
        <taxon>Ecdysozoa</taxon>
        <taxon>Nematoda</taxon>
        <taxon>Chromadorea</taxon>
        <taxon>Rhabditida</taxon>
        <taxon>Tylenchina</taxon>
        <taxon>Tylenchomorpha</taxon>
        <taxon>Tylenchoidea</taxon>
        <taxon>Heteroderidae</taxon>
        <taxon>Heteroderinae</taxon>
        <taxon>Heterodera</taxon>
    </lineage>
</organism>
<sequence>MDERALVEQIAEECGIKDKLSPDIHRHPKTPPESGAKRDRIVKVPFLDKFSRDKFLYNFRNALKKFPNLPQFIKVRRDMTQSELKILYSLRQQAYQANIAAGEYKYFVVDLEIKSLKNPRPLRTR</sequence>
<accession>A0ABD2K8L6</accession>
<evidence type="ECO:0000313" key="4">
    <source>
        <dbReference type="Proteomes" id="UP001620626"/>
    </source>
</evidence>
<protein>
    <submittedName>
        <fullName evidence="2">Uncharacterized protein</fullName>
    </submittedName>
</protein>
<proteinExistence type="predicted"/>
<comment type="caution">
    <text evidence="2">The sequence shown here is derived from an EMBL/GenBank/DDBJ whole genome shotgun (WGS) entry which is preliminary data.</text>
</comment>
<evidence type="ECO:0000313" key="3">
    <source>
        <dbReference type="EMBL" id="KAL3114001.1"/>
    </source>
</evidence>
<gene>
    <name evidence="3" type="ORF">niasHT_014904</name>
    <name evidence="1" type="ORF">niasHT_026510</name>
    <name evidence="2" type="ORF">niasHT_028194</name>
</gene>
<dbReference type="EMBL" id="JBICBT010000907">
    <property type="protein sequence ID" value="KAL3093855.1"/>
    <property type="molecule type" value="Genomic_DNA"/>
</dbReference>
<name>A0ABD2K8L6_9BILA</name>
<dbReference type="Proteomes" id="UP001620626">
    <property type="component" value="Unassembled WGS sequence"/>
</dbReference>
<dbReference type="EMBL" id="JBICBT010000814">
    <property type="protein sequence ID" value="KAL3099247.1"/>
    <property type="molecule type" value="Genomic_DNA"/>
</dbReference>
<dbReference type="AlphaFoldDB" id="A0ABD2K8L6"/>
<reference evidence="2 4" key="1">
    <citation type="submission" date="2024-10" db="EMBL/GenBank/DDBJ databases">
        <authorList>
            <person name="Kim D."/>
        </authorList>
    </citation>
    <scope>NUCLEOTIDE SEQUENCE [LARGE SCALE GENOMIC DNA]</scope>
    <source>
        <strain evidence="2">BH-2024</strain>
    </source>
</reference>
<dbReference type="EMBL" id="JBICBT010000427">
    <property type="protein sequence ID" value="KAL3114001.1"/>
    <property type="molecule type" value="Genomic_DNA"/>
</dbReference>
<keyword evidence="4" id="KW-1185">Reference proteome</keyword>
<evidence type="ECO:0000313" key="1">
    <source>
        <dbReference type="EMBL" id="KAL3093855.1"/>
    </source>
</evidence>